<dbReference type="InterPro" id="IPR036394">
    <property type="entry name" value="Ribosomal_uL22_sf"/>
</dbReference>
<name>A0A9P4MR82_9PLEO</name>
<evidence type="ECO:0000256" key="2">
    <source>
        <dbReference type="ARBA" id="ARBA00022980"/>
    </source>
</evidence>
<dbReference type="InterPro" id="IPR001063">
    <property type="entry name" value="Ribosomal_uL22"/>
</dbReference>
<dbReference type="PANTHER" id="PTHR13501">
    <property type="entry name" value="CHLOROPLAST 50S RIBOSOMAL PROTEIN L22-RELATED"/>
    <property type="match status" value="1"/>
</dbReference>
<keyword evidence="7" id="KW-1185">Reference proteome</keyword>
<dbReference type="Proteomes" id="UP000799536">
    <property type="component" value="Unassembled WGS sequence"/>
</dbReference>
<gene>
    <name evidence="6" type="ORF">GQ43DRAFT_484700</name>
</gene>
<evidence type="ECO:0000313" key="7">
    <source>
        <dbReference type="Proteomes" id="UP000799536"/>
    </source>
</evidence>
<accession>A0A9P4MR82</accession>
<proteinExistence type="inferred from homology"/>
<keyword evidence="3 4" id="KW-0687">Ribonucleoprotein</keyword>
<dbReference type="SUPFAM" id="SSF54843">
    <property type="entry name" value="Ribosomal protein L22"/>
    <property type="match status" value="1"/>
</dbReference>
<dbReference type="OrthoDB" id="416470at2759"/>
<dbReference type="PANTHER" id="PTHR13501:SF10">
    <property type="entry name" value="LARGE RIBOSOMAL SUBUNIT PROTEIN UL22M"/>
    <property type="match status" value="1"/>
</dbReference>
<dbReference type="GO" id="GO:0015934">
    <property type="term" value="C:large ribosomal subunit"/>
    <property type="evidence" value="ECO:0007669"/>
    <property type="project" value="InterPro"/>
</dbReference>
<evidence type="ECO:0000256" key="4">
    <source>
        <dbReference type="RuleBase" id="RU004005"/>
    </source>
</evidence>
<dbReference type="GO" id="GO:0006412">
    <property type="term" value="P:translation"/>
    <property type="evidence" value="ECO:0007669"/>
    <property type="project" value="InterPro"/>
</dbReference>
<dbReference type="FunFam" id="3.90.470.10:FF:000017">
    <property type="entry name" value="54S ribosomal protein L22, mitochondrial"/>
    <property type="match status" value="1"/>
</dbReference>
<dbReference type="Pfam" id="PF00237">
    <property type="entry name" value="Ribosomal_L22"/>
    <property type="match status" value="1"/>
</dbReference>
<keyword evidence="2 4" id="KW-0689">Ribosomal protein</keyword>
<protein>
    <submittedName>
        <fullName evidence="6">Ribosomal protein L22</fullName>
    </submittedName>
</protein>
<evidence type="ECO:0000256" key="5">
    <source>
        <dbReference type="SAM" id="MobiDB-lite"/>
    </source>
</evidence>
<evidence type="ECO:0000313" key="6">
    <source>
        <dbReference type="EMBL" id="KAF2196733.1"/>
    </source>
</evidence>
<sequence length="346" mass="39127">MSVRIPVRQLAQPGVLSSIAKPPSTILLTPFSQRRTLFGRKKKEPIPTISNPVVEEYLKSEAAKLAAGPAAEPERPDLPQGTLSPSSIFSDVLPNVGKAENVPMRPLGGETKEGEPQQHGAVPQTEIDAHTHSLMRMKLDPDPHARHRWERKIVIRSIRRRGRLTKPQQLMRTERESTYTSPFLSTSVKKLTLLMRQIAGKTLDEALVQMRFSKKKVARDVVRGLEIARDAAIAGRGMGVPVPEEDRKGKEIELKGGKRKVVTDPTEIYIDQAWVGKGGYSLEPEYRAKGQINMLMHRTTSFSVLLKEEKTRMRISEEIKKKRDNRKLWVALPDRPITSQRQYCLW</sequence>
<dbReference type="InterPro" id="IPR047867">
    <property type="entry name" value="Ribosomal_uL22_bac/org-type"/>
</dbReference>
<organism evidence="6 7">
    <name type="scientific">Delitschia confertaspora ATCC 74209</name>
    <dbReference type="NCBI Taxonomy" id="1513339"/>
    <lineage>
        <taxon>Eukaryota</taxon>
        <taxon>Fungi</taxon>
        <taxon>Dikarya</taxon>
        <taxon>Ascomycota</taxon>
        <taxon>Pezizomycotina</taxon>
        <taxon>Dothideomycetes</taxon>
        <taxon>Pleosporomycetidae</taxon>
        <taxon>Pleosporales</taxon>
        <taxon>Delitschiaceae</taxon>
        <taxon>Delitschia</taxon>
    </lineage>
</organism>
<comment type="similarity">
    <text evidence="1 4">Belongs to the universal ribosomal protein uL22 family.</text>
</comment>
<dbReference type="EMBL" id="ML994334">
    <property type="protein sequence ID" value="KAF2196733.1"/>
    <property type="molecule type" value="Genomic_DNA"/>
</dbReference>
<dbReference type="AlphaFoldDB" id="A0A9P4MR82"/>
<feature type="region of interest" description="Disordered" evidence="5">
    <location>
        <begin position="65"/>
        <end position="86"/>
    </location>
</feature>
<evidence type="ECO:0000256" key="1">
    <source>
        <dbReference type="ARBA" id="ARBA00009451"/>
    </source>
</evidence>
<comment type="caution">
    <text evidence="6">The sequence shown here is derived from an EMBL/GenBank/DDBJ whole genome shotgun (WGS) entry which is preliminary data.</text>
</comment>
<evidence type="ECO:0000256" key="3">
    <source>
        <dbReference type="ARBA" id="ARBA00023274"/>
    </source>
</evidence>
<reference evidence="6" key="1">
    <citation type="journal article" date="2020" name="Stud. Mycol.">
        <title>101 Dothideomycetes genomes: a test case for predicting lifestyles and emergence of pathogens.</title>
        <authorList>
            <person name="Haridas S."/>
            <person name="Albert R."/>
            <person name="Binder M."/>
            <person name="Bloem J."/>
            <person name="Labutti K."/>
            <person name="Salamov A."/>
            <person name="Andreopoulos B."/>
            <person name="Baker S."/>
            <person name="Barry K."/>
            <person name="Bills G."/>
            <person name="Bluhm B."/>
            <person name="Cannon C."/>
            <person name="Castanera R."/>
            <person name="Culley D."/>
            <person name="Daum C."/>
            <person name="Ezra D."/>
            <person name="Gonzalez J."/>
            <person name="Henrissat B."/>
            <person name="Kuo A."/>
            <person name="Liang C."/>
            <person name="Lipzen A."/>
            <person name="Lutzoni F."/>
            <person name="Magnuson J."/>
            <person name="Mondo S."/>
            <person name="Nolan M."/>
            <person name="Ohm R."/>
            <person name="Pangilinan J."/>
            <person name="Park H.-J."/>
            <person name="Ramirez L."/>
            <person name="Alfaro M."/>
            <person name="Sun H."/>
            <person name="Tritt A."/>
            <person name="Yoshinaga Y."/>
            <person name="Zwiers L.-H."/>
            <person name="Turgeon B."/>
            <person name="Goodwin S."/>
            <person name="Spatafora J."/>
            <person name="Crous P."/>
            <person name="Grigoriev I."/>
        </authorList>
    </citation>
    <scope>NUCLEOTIDE SEQUENCE</scope>
    <source>
        <strain evidence="6">ATCC 74209</strain>
    </source>
</reference>
<dbReference type="GO" id="GO:0003735">
    <property type="term" value="F:structural constituent of ribosome"/>
    <property type="evidence" value="ECO:0007669"/>
    <property type="project" value="InterPro"/>
</dbReference>
<dbReference type="Gene3D" id="3.90.470.10">
    <property type="entry name" value="Ribosomal protein L22/L17"/>
    <property type="match status" value="1"/>
</dbReference>